<dbReference type="InterPro" id="IPR003593">
    <property type="entry name" value="AAA+_ATPase"/>
</dbReference>
<dbReference type="SMART" id="SM00382">
    <property type="entry name" value="AAA"/>
    <property type="match status" value="1"/>
</dbReference>
<feature type="domain" description="Clp ATPase C-terminal" evidence="6">
    <location>
        <begin position="367"/>
        <end position="460"/>
    </location>
</feature>
<dbReference type="GO" id="GO:0051603">
    <property type="term" value="P:proteolysis involved in protein catabolic process"/>
    <property type="evidence" value="ECO:0007669"/>
    <property type="project" value="TreeGrafter"/>
</dbReference>
<organism evidence="7 8">
    <name type="scientific">Peptococcus niger</name>
    <dbReference type="NCBI Taxonomy" id="2741"/>
    <lineage>
        <taxon>Bacteria</taxon>
        <taxon>Bacillati</taxon>
        <taxon>Bacillota</taxon>
        <taxon>Clostridia</taxon>
        <taxon>Eubacteriales</taxon>
        <taxon>Peptococcaceae</taxon>
        <taxon>Peptococcus</taxon>
    </lineage>
</organism>
<dbReference type="Pfam" id="PF07724">
    <property type="entry name" value="AAA_2"/>
    <property type="match status" value="1"/>
</dbReference>
<keyword evidence="7" id="KW-0645">Protease</keyword>
<dbReference type="GO" id="GO:0005524">
    <property type="term" value="F:ATP binding"/>
    <property type="evidence" value="ECO:0007669"/>
    <property type="project" value="UniProtKB-KW"/>
</dbReference>
<evidence type="ECO:0000256" key="3">
    <source>
        <dbReference type="ARBA" id="ARBA00022840"/>
    </source>
</evidence>
<dbReference type="GO" id="GO:0008233">
    <property type="term" value="F:peptidase activity"/>
    <property type="evidence" value="ECO:0007669"/>
    <property type="project" value="UniProtKB-KW"/>
</dbReference>
<dbReference type="SMART" id="SM01086">
    <property type="entry name" value="ClpB_D2-small"/>
    <property type="match status" value="1"/>
</dbReference>
<reference evidence="7 8" key="1">
    <citation type="submission" date="2016-10" db="EMBL/GenBank/DDBJ databases">
        <authorList>
            <person name="de Groot N.N."/>
        </authorList>
    </citation>
    <scope>NUCLEOTIDE SEQUENCE [LARGE SCALE GENOMIC DNA]</scope>
    <source>
        <strain evidence="7 8">DSM 20475</strain>
    </source>
</reference>
<keyword evidence="3 7" id="KW-0067">ATP-binding</keyword>
<evidence type="ECO:0000256" key="1">
    <source>
        <dbReference type="ARBA" id="ARBA00009771"/>
    </source>
</evidence>
<gene>
    <name evidence="7" type="ORF">SAMN04489866_11246</name>
</gene>
<keyword evidence="2" id="KW-0547">Nucleotide-binding</keyword>
<dbReference type="InterPro" id="IPR019489">
    <property type="entry name" value="Clp_ATPase_C"/>
</dbReference>
<sequence length="474" mass="53545">MPTDSRVPSLLPKEMVAYLDRHIIGQNEAKKSVAIAVRNRYRRSRLTKEWQEEVAPSNIIMMGPTGVGKTEIVRRLSKILGTPFVKVEATKFTEVGYVGRDVESMIRDLAEAAVRTVRLKRMEDVKDEAQRLANDKLLDILVPKKTLRQRASGGSNPLELFFGGSAEEENPLLTDNIDEVNERNDKRTIFREKLKRMELEDEVVEVEIEEKPVSNDLMAQSGMDQVMDNMNDLMKKMMPGKKKKRRMTIAEARRILTEQEAENLIDEDAVAEEAIDLAENHGIVFIDELDKIANAQGAGSGPDISREGVQRDILPIVEGSVVKTKYGNLRTDHVLFIAAGAFHVAKPEDLIPELLGRFPVKVRLSSLTEKDFIKILTLTDYSLIEQYRQLLETEDCTLTFTDDGIAEIAHLAYVLNETEQDLGARRLVTVMEDLLTDELYKAGDTQHECVIDQAYVRAALPHALKENDLTKYLI</sequence>
<comment type="similarity">
    <text evidence="1">Belongs to the ClpX chaperone family. HslU subfamily.</text>
</comment>
<dbReference type="EMBL" id="FNAF01000012">
    <property type="protein sequence ID" value="SDD99675.1"/>
    <property type="molecule type" value="Genomic_DNA"/>
</dbReference>
<evidence type="ECO:0000256" key="4">
    <source>
        <dbReference type="ARBA" id="ARBA00023186"/>
    </source>
</evidence>
<dbReference type="InterPro" id="IPR050052">
    <property type="entry name" value="ATP-dep_Clp_protease_ClpX"/>
</dbReference>
<dbReference type="SUPFAM" id="SSF52540">
    <property type="entry name" value="P-loop containing nucleoside triphosphate hydrolases"/>
    <property type="match status" value="1"/>
</dbReference>
<dbReference type="NCBIfam" id="TIGR00390">
    <property type="entry name" value="hslU"/>
    <property type="match status" value="1"/>
</dbReference>
<dbReference type="PANTHER" id="PTHR48102">
    <property type="entry name" value="ATP-DEPENDENT CLP PROTEASE ATP-BINDING SUBUNIT CLPX-LIKE, MITOCHONDRIAL-RELATED"/>
    <property type="match status" value="1"/>
</dbReference>
<dbReference type="InterPro" id="IPR027417">
    <property type="entry name" value="P-loop_NTPase"/>
</dbReference>
<dbReference type="Gene3D" id="3.40.50.300">
    <property type="entry name" value="P-loop containing nucleotide triphosphate hydrolases"/>
    <property type="match status" value="2"/>
</dbReference>
<name>A0A1G6ZCP5_PEPNI</name>
<accession>A0A1G6ZCP5</accession>
<evidence type="ECO:0000313" key="8">
    <source>
        <dbReference type="Proteomes" id="UP000198995"/>
    </source>
</evidence>
<evidence type="ECO:0000259" key="5">
    <source>
        <dbReference type="SMART" id="SM00382"/>
    </source>
</evidence>
<keyword evidence="4" id="KW-0143">Chaperone</keyword>
<dbReference type="RefSeq" id="WP_091792247.1">
    <property type="nucleotide sequence ID" value="NZ_FNAF01000012.1"/>
</dbReference>
<dbReference type="Proteomes" id="UP000198995">
    <property type="component" value="Unassembled WGS sequence"/>
</dbReference>
<dbReference type="Pfam" id="PF00004">
    <property type="entry name" value="AAA"/>
    <property type="match status" value="1"/>
</dbReference>
<proteinExistence type="inferred from homology"/>
<keyword evidence="8" id="KW-1185">Reference proteome</keyword>
<dbReference type="NCBIfam" id="NF003544">
    <property type="entry name" value="PRK05201.1"/>
    <property type="match status" value="1"/>
</dbReference>
<dbReference type="Gene3D" id="1.10.8.10">
    <property type="entry name" value="DNA helicase RuvA subunit, C-terminal domain"/>
    <property type="match status" value="2"/>
</dbReference>
<dbReference type="OrthoDB" id="9804062at2"/>
<protein>
    <submittedName>
        <fullName evidence="7">ATP-dependent HslUV protease ATP-binding subunit HslU</fullName>
    </submittedName>
</protein>
<dbReference type="AlphaFoldDB" id="A0A1G6ZCP5"/>
<keyword evidence="7" id="KW-0378">Hydrolase</keyword>
<feature type="domain" description="AAA+ ATPase" evidence="5">
    <location>
        <begin position="55"/>
        <end position="368"/>
    </location>
</feature>
<evidence type="ECO:0000313" key="7">
    <source>
        <dbReference type="EMBL" id="SDD99675.1"/>
    </source>
</evidence>
<evidence type="ECO:0000256" key="2">
    <source>
        <dbReference type="ARBA" id="ARBA00022741"/>
    </source>
</evidence>
<dbReference type="GO" id="GO:0009376">
    <property type="term" value="C:HslUV protease complex"/>
    <property type="evidence" value="ECO:0007669"/>
    <property type="project" value="InterPro"/>
</dbReference>
<evidence type="ECO:0000259" key="6">
    <source>
        <dbReference type="SMART" id="SM01086"/>
    </source>
</evidence>
<dbReference type="STRING" id="2741.SAMN04489866_11246"/>
<dbReference type="GO" id="GO:0016887">
    <property type="term" value="F:ATP hydrolysis activity"/>
    <property type="evidence" value="ECO:0007669"/>
    <property type="project" value="InterPro"/>
</dbReference>
<dbReference type="InterPro" id="IPR004491">
    <property type="entry name" value="HslU"/>
</dbReference>
<dbReference type="InterPro" id="IPR003959">
    <property type="entry name" value="ATPase_AAA_core"/>
</dbReference>
<dbReference type="PANTHER" id="PTHR48102:SF3">
    <property type="entry name" value="ATP-DEPENDENT PROTEASE ATPASE SUBUNIT HSLU"/>
    <property type="match status" value="1"/>
</dbReference>
<dbReference type="Gene3D" id="1.10.8.60">
    <property type="match status" value="1"/>
</dbReference>